<dbReference type="EMBL" id="CAFBQU010000003">
    <property type="protein sequence ID" value="CAB5059866.1"/>
    <property type="molecule type" value="Genomic_DNA"/>
</dbReference>
<evidence type="ECO:0000256" key="3">
    <source>
        <dbReference type="ARBA" id="ARBA00022723"/>
    </source>
</evidence>
<evidence type="ECO:0000256" key="4">
    <source>
        <dbReference type="ARBA" id="ARBA00023004"/>
    </source>
</evidence>
<comment type="similarity">
    <text evidence="1">Belongs to the complex I 24 kDa subunit family.</text>
</comment>
<keyword evidence="4" id="KW-0408">Iron</keyword>
<dbReference type="CDD" id="cd03064">
    <property type="entry name" value="TRX_Fd_NuoE"/>
    <property type="match status" value="1"/>
</dbReference>
<comment type="cofactor">
    <cofactor evidence="6">
        <name>[2Fe-2S] cluster</name>
        <dbReference type="ChEBI" id="CHEBI:190135"/>
    </cofactor>
</comment>
<evidence type="ECO:0000313" key="8">
    <source>
        <dbReference type="EMBL" id="CAB5059866.1"/>
    </source>
</evidence>
<dbReference type="Pfam" id="PF01257">
    <property type="entry name" value="2Fe-2S_thioredx"/>
    <property type="match status" value="1"/>
</dbReference>
<keyword evidence="3" id="KW-0479">Metal-binding</keyword>
<dbReference type="PANTHER" id="PTHR10371:SF3">
    <property type="entry name" value="NADH DEHYDROGENASE [UBIQUINONE] FLAVOPROTEIN 2, MITOCHONDRIAL"/>
    <property type="match status" value="1"/>
</dbReference>
<dbReference type="NCBIfam" id="TIGR01958">
    <property type="entry name" value="nuoE_fam"/>
    <property type="match status" value="1"/>
</dbReference>
<evidence type="ECO:0000256" key="5">
    <source>
        <dbReference type="ARBA" id="ARBA00023014"/>
    </source>
</evidence>
<protein>
    <submittedName>
        <fullName evidence="7">Unannotated protein</fullName>
    </submittedName>
</protein>
<dbReference type="FunFam" id="1.10.10.1590:FF:000001">
    <property type="entry name" value="NADH-quinone oxidoreductase subunit E"/>
    <property type="match status" value="1"/>
</dbReference>
<evidence type="ECO:0000256" key="1">
    <source>
        <dbReference type="ARBA" id="ARBA00010643"/>
    </source>
</evidence>
<name>A0A6J7RLD0_9ZZZZ</name>
<gene>
    <name evidence="7" type="ORF">UFOPK4098_01402</name>
    <name evidence="8" type="ORF">UFOPK4347_00233</name>
</gene>
<dbReference type="EMBL" id="CAFBPN010000112">
    <property type="protein sequence ID" value="CAB5029474.1"/>
    <property type="molecule type" value="Genomic_DNA"/>
</dbReference>
<dbReference type="InterPro" id="IPR042128">
    <property type="entry name" value="NuoE_dom"/>
</dbReference>
<dbReference type="InterPro" id="IPR002023">
    <property type="entry name" value="NuoE-like"/>
</dbReference>
<sequence>MSRLTDANIAIAYEIIGRYPRPKSALIPILHLAQEQDGYVAEDAMKHIAELVGVTPAEVFGTASFYEMFKFEPVGKYLLNICGTMSCALMGAEELMHHAEKRLGIKAGSTTPDGLITLEHAECQAACTEAPCLQVNYRYRFKMTPADLDTLIDDLAAGKLSDEIPSHGVLATVRQRIPAERGVGAVAPEKVNESPEWLDGKSAL</sequence>
<evidence type="ECO:0000256" key="2">
    <source>
        <dbReference type="ARBA" id="ARBA00022714"/>
    </source>
</evidence>
<dbReference type="GO" id="GO:0046872">
    <property type="term" value="F:metal ion binding"/>
    <property type="evidence" value="ECO:0007669"/>
    <property type="project" value="UniProtKB-KW"/>
</dbReference>
<dbReference type="GO" id="GO:0051537">
    <property type="term" value="F:2 iron, 2 sulfur cluster binding"/>
    <property type="evidence" value="ECO:0007669"/>
    <property type="project" value="UniProtKB-KW"/>
</dbReference>
<dbReference type="Gene3D" id="1.10.10.1590">
    <property type="entry name" value="NADH-quinone oxidoreductase subunit E"/>
    <property type="match status" value="1"/>
</dbReference>
<keyword evidence="2" id="KW-0001">2Fe-2S</keyword>
<reference evidence="7" key="1">
    <citation type="submission" date="2020-05" db="EMBL/GenBank/DDBJ databases">
        <authorList>
            <person name="Chiriac C."/>
            <person name="Salcher M."/>
            <person name="Ghai R."/>
            <person name="Kavagutti S V."/>
        </authorList>
    </citation>
    <scope>NUCLEOTIDE SEQUENCE</scope>
</reference>
<dbReference type="AlphaFoldDB" id="A0A6J7RLD0"/>
<dbReference type="Gene3D" id="3.40.30.10">
    <property type="entry name" value="Glutaredoxin"/>
    <property type="match status" value="1"/>
</dbReference>
<dbReference type="GO" id="GO:0003954">
    <property type="term" value="F:NADH dehydrogenase activity"/>
    <property type="evidence" value="ECO:0007669"/>
    <property type="project" value="TreeGrafter"/>
</dbReference>
<dbReference type="PIRSF" id="PIRSF000216">
    <property type="entry name" value="NADH_DH_24kDa"/>
    <property type="match status" value="1"/>
</dbReference>
<dbReference type="InterPro" id="IPR041921">
    <property type="entry name" value="NuoE_N"/>
</dbReference>
<dbReference type="SUPFAM" id="SSF52833">
    <property type="entry name" value="Thioredoxin-like"/>
    <property type="match status" value="1"/>
</dbReference>
<organism evidence="7">
    <name type="scientific">freshwater metagenome</name>
    <dbReference type="NCBI Taxonomy" id="449393"/>
    <lineage>
        <taxon>unclassified sequences</taxon>
        <taxon>metagenomes</taxon>
        <taxon>ecological metagenomes</taxon>
    </lineage>
</organism>
<dbReference type="PANTHER" id="PTHR10371">
    <property type="entry name" value="NADH DEHYDROGENASE UBIQUINONE FLAVOPROTEIN 2, MITOCHONDRIAL"/>
    <property type="match status" value="1"/>
</dbReference>
<evidence type="ECO:0000256" key="6">
    <source>
        <dbReference type="ARBA" id="ARBA00034078"/>
    </source>
</evidence>
<keyword evidence="5" id="KW-0411">Iron-sulfur</keyword>
<accession>A0A6J7RLD0</accession>
<evidence type="ECO:0000313" key="7">
    <source>
        <dbReference type="EMBL" id="CAB5029474.1"/>
    </source>
</evidence>
<dbReference type="InterPro" id="IPR036249">
    <property type="entry name" value="Thioredoxin-like_sf"/>
</dbReference>
<proteinExistence type="inferred from homology"/>